<evidence type="ECO:0000256" key="2">
    <source>
        <dbReference type="ARBA" id="ARBA00023125"/>
    </source>
</evidence>
<dbReference type="SMART" id="SM00420">
    <property type="entry name" value="HTH_DEOR"/>
    <property type="match status" value="1"/>
</dbReference>
<proteinExistence type="predicted"/>
<keyword evidence="3" id="KW-0804">Transcription</keyword>
<dbReference type="AlphaFoldDB" id="A0A838CV07"/>
<dbReference type="GO" id="GO:0003677">
    <property type="term" value="F:DNA binding"/>
    <property type="evidence" value="ECO:0007669"/>
    <property type="project" value="UniProtKB-KW"/>
</dbReference>
<dbReference type="PANTHER" id="PTHR30363">
    <property type="entry name" value="HTH-TYPE TRANSCRIPTIONAL REGULATOR SRLR-RELATED"/>
    <property type="match status" value="1"/>
</dbReference>
<dbReference type="InterPro" id="IPR014036">
    <property type="entry name" value="DeoR-like_C"/>
</dbReference>
<keyword evidence="1" id="KW-0805">Transcription regulation</keyword>
<keyword evidence="7" id="KW-1185">Reference proteome</keyword>
<evidence type="ECO:0000256" key="3">
    <source>
        <dbReference type="ARBA" id="ARBA00023163"/>
    </source>
</evidence>
<feature type="domain" description="HTH deoR-type" evidence="5">
    <location>
        <begin position="3"/>
        <end position="58"/>
    </location>
</feature>
<dbReference type="RefSeq" id="WP_181472646.1">
    <property type="nucleotide sequence ID" value="NZ_JACEFG010000002.1"/>
</dbReference>
<organism evidence="6 7">
    <name type="scientific">Halobacillus locisalis</name>
    <dbReference type="NCBI Taxonomy" id="220753"/>
    <lineage>
        <taxon>Bacteria</taxon>
        <taxon>Bacillati</taxon>
        <taxon>Bacillota</taxon>
        <taxon>Bacilli</taxon>
        <taxon>Bacillales</taxon>
        <taxon>Bacillaceae</taxon>
        <taxon>Halobacillus</taxon>
    </lineage>
</organism>
<dbReference type="InterPro" id="IPR036390">
    <property type="entry name" value="WH_DNA-bd_sf"/>
</dbReference>
<dbReference type="SUPFAM" id="SSF100950">
    <property type="entry name" value="NagB/RpiA/CoA transferase-like"/>
    <property type="match status" value="1"/>
</dbReference>
<feature type="region of interest" description="Disordered" evidence="4">
    <location>
        <begin position="51"/>
        <end position="72"/>
    </location>
</feature>
<dbReference type="InterPro" id="IPR050313">
    <property type="entry name" value="Carb_Metab_HTH_regulators"/>
</dbReference>
<dbReference type="SUPFAM" id="SSF46785">
    <property type="entry name" value="Winged helix' DNA-binding domain"/>
    <property type="match status" value="1"/>
</dbReference>
<comment type="caution">
    <text evidence="6">The sequence shown here is derived from an EMBL/GenBank/DDBJ whole genome shotgun (WGS) entry which is preliminary data.</text>
</comment>
<dbReference type="PROSITE" id="PS00894">
    <property type="entry name" value="HTH_DEOR_1"/>
    <property type="match status" value="1"/>
</dbReference>
<reference evidence="6 7" key="1">
    <citation type="journal article" date="2004" name="Extremophiles">
        <title>Halobacillus locisalis sp. nov., a halophilic bacterium isolated from a marine solar saltern of the Yellow Sea in Korea.</title>
        <authorList>
            <person name="Yoon J.H."/>
            <person name="Kang K.H."/>
            <person name="Oh T.K."/>
            <person name="Park Y.H."/>
        </authorList>
    </citation>
    <scope>NUCLEOTIDE SEQUENCE [LARGE SCALE GENOMIC DNA]</scope>
    <source>
        <strain evidence="6 7">KCTC 3788</strain>
    </source>
</reference>
<dbReference type="EMBL" id="JACEFG010000002">
    <property type="protein sequence ID" value="MBA2175649.1"/>
    <property type="molecule type" value="Genomic_DNA"/>
</dbReference>
<keyword evidence="2" id="KW-0238">DNA-binding</keyword>
<evidence type="ECO:0000259" key="5">
    <source>
        <dbReference type="PROSITE" id="PS51000"/>
    </source>
</evidence>
<evidence type="ECO:0000313" key="7">
    <source>
        <dbReference type="Proteomes" id="UP000571017"/>
    </source>
</evidence>
<dbReference type="InterPro" id="IPR037171">
    <property type="entry name" value="NagB/RpiA_transferase-like"/>
</dbReference>
<dbReference type="GO" id="GO:0003700">
    <property type="term" value="F:DNA-binding transcription factor activity"/>
    <property type="evidence" value="ECO:0007669"/>
    <property type="project" value="InterPro"/>
</dbReference>
<sequence>MLTPERQQLILETVKKRHTVKIKELVEQTGSSESTIRRDLDQLEQAGELRRVHGGASIQTSASDEPSMSEKSTIYTPEKEAIALHAASLVKDGDCIFIDAGSTTYAMIQHLKGKDITVVTNGLNHLDALSEHQIKTYVLGGLVKHRTRAVVGTGALQTLKQYRFDICFIGANGISLNDGFTTPDPEEAAIKRETLLQSKNRYVLADASKFEEVTFSTFAELQEADIITNHQGLPLDSYRDKTTIKVVTP</sequence>
<dbReference type="InterPro" id="IPR018356">
    <property type="entry name" value="Tscrpt_reg_HTH_DeoR_CS"/>
</dbReference>
<dbReference type="Proteomes" id="UP000571017">
    <property type="component" value="Unassembled WGS sequence"/>
</dbReference>
<feature type="compositionally biased region" description="Polar residues" evidence="4">
    <location>
        <begin position="57"/>
        <end position="72"/>
    </location>
</feature>
<dbReference type="Pfam" id="PF00455">
    <property type="entry name" value="DeoRC"/>
    <property type="match status" value="1"/>
</dbReference>
<evidence type="ECO:0000313" key="6">
    <source>
        <dbReference type="EMBL" id="MBA2175649.1"/>
    </source>
</evidence>
<name>A0A838CV07_9BACI</name>
<dbReference type="Gene3D" id="3.40.50.1360">
    <property type="match status" value="1"/>
</dbReference>
<dbReference type="PANTHER" id="PTHR30363:SF56">
    <property type="entry name" value="TRANSCRIPTIONAL REGULATOR, DEOR FAMILY"/>
    <property type="match status" value="1"/>
</dbReference>
<evidence type="ECO:0000256" key="1">
    <source>
        <dbReference type="ARBA" id="ARBA00023015"/>
    </source>
</evidence>
<dbReference type="PROSITE" id="PS51000">
    <property type="entry name" value="HTH_DEOR_2"/>
    <property type="match status" value="1"/>
</dbReference>
<dbReference type="PRINTS" id="PR00037">
    <property type="entry name" value="HTHLACR"/>
</dbReference>
<accession>A0A838CV07</accession>
<dbReference type="InterPro" id="IPR036388">
    <property type="entry name" value="WH-like_DNA-bd_sf"/>
</dbReference>
<evidence type="ECO:0000256" key="4">
    <source>
        <dbReference type="SAM" id="MobiDB-lite"/>
    </source>
</evidence>
<dbReference type="Pfam" id="PF08220">
    <property type="entry name" value="HTH_DeoR"/>
    <property type="match status" value="1"/>
</dbReference>
<gene>
    <name evidence="6" type="ORF">H0266_12175</name>
</gene>
<dbReference type="SMART" id="SM01134">
    <property type="entry name" value="DeoRC"/>
    <property type="match status" value="1"/>
</dbReference>
<protein>
    <submittedName>
        <fullName evidence="6">DeoR/GlpR transcriptional regulator</fullName>
    </submittedName>
</protein>
<dbReference type="InterPro" id="IPR001034">
    <property type="entry name" value="DeoR_HTH"/>
</dbReference>
<dbReference type="Gene3D" id="1.10.10.10">
    <property type="entry name" value="Winged helix-like DNA-binding domain superfamily/Winged helix DNA-binding domain"/>
    <property type="match status" value="1"/>
</dbReference>